<dbReference type="SUPFAM" id="SSF48371">
    <property type="entry name" value="ARM repeat"/>
    <property type="match status" value="1"/>
</dbReference>
<evidence type="ECO:0000256" key="2">
    <source>
        <dbReference type="ARBA" id="ARBA00007991"/>
    </source>
</evidence>
<evidence type="ECO:0000313" key="9">
    <source>
        <dbReference type="Proteomes" id="UP001153555"/>
    </source>
</evidence>
<dbReference type="Gene3D" id="1.25.10.10">
    <property type="entry name" value="Leucine-rich Repeat Variant"/>
    <property type="match status" value="1"/>
</dbReference>
<dbReference type="AlphaFoldDB" id="A0A9N7RI63"/>
<evidence type="ECO:0000259" key="7">
    <source>
        <dbReference type="PROSITE" id="PS50166"/>
    </source>
</evidence>
<dbReference type="InterPro" id="IPR058669">
    <property type="entry name" value="TPR_IPO7/11-like"/>
</dbReference>
<evidence type="ECO:0000256" key="6">
    <source>
        <dbReference type="SAM" id="Phobius"/>
    </source>
</evidence>
<organism evidence="8 9">
    <name type="scientific">Striga hermonthica</name>
    <name type="common">Purple witchweed</name>
    <name type="synonym">Buchnera hermonthica</name>
    <dbReference type="NCBI Taxonomy" id="68872"/>
    <lineage>
        <taxon>Eukaryota</taxon>
        <taxon>Viridiplantae</taxon>
        <taxon>Streptophyta</taxon>
        <taxon>Embryophyta</taxon>
        <taxon>Tracheophyta</taxon>
        <taxon>Spermatophyta</taxon>
        <taxon>Magnoliopsida</taxon>
        <taxon>eudicotyledons</taxon>
        <taxon>Gunneridae</taxon>
        <taxon>Pentapetalae</taxon>
        <taxon>asterids</taxon>
        <taxon>lamiids</taxon>
        <taxon>Lamiales</taxon>
        <taxon>Orobanchaceae</taxon>
        <taxon>Buchnereae</taxon>
        <taxon>Striga</taxon>
    </lineage>
</organism>
<name>A0A9N7RI63_STRHE</name>
<keyword evidence="6" id="KW-0812">Transmembrane</keyword>
<proteinExistence type="inferred from homology"/>
<reference evidence="8" key="1">
    <citation type="submission" date="2019-12" db="EMBL/GenBank/DDBJ databases">
        <authorList>
            <person name="Scholes J."/>
        </authorList>
    </citation>
    <scope>NUCLEOTIDE SEQUENCE</scope>
</reference>
<keyword evidence="6" id="KW-0472">Membrane</keyword>
<evidence type="ECO:0000256" key="3">
    <source>
        <dbReference type="ARBA" id="ARBA00022448"/>
    </source>
</evidence>
<dbReference type="PANTHER" id="PTHR10997:SF9">
    <property type="entry name" value="IMPORTIN-9"/>
    <property type="match status" value="1"/>
</dbReference>
<dbReference type="GO" id="GO:0005829">
    <property type="term" value="C:cytosol"/>
    <property type="evidence" value="ECO:0007669"/>
    <property type="project" value="TreeGrafter"/>
</dbReference>
<keyword evidence="5" id="KW-0539">Nucleus</keyword>
<dbReference type="InterPro" id="IPR016024">
    <property type="entry name" value="ARM-type_fold"/>
</dbReference>
<dbReference type="GO" id="GO:0031267">
    <property type="term" value="F:small GTPase binding"/>
    <property type="evidence" value="ECO:0007669"/>
    <property type="project" value="InterPro"/>
</dbReference>
<keyword evidence="6" id="KW-1133">Transmembrane helix</keyword>
<comment type="caution">
    <text evidence="8">The sequence shown here is derived from an EMBL/GenBank/DDBJ whole genome shotgun (WGS) entry which is preliminary data.</text>
</comment>
<accession>A0A9N7RI63</accession>
<dbReference type="EMBL" id="CACSLK010027752">
    <property type="protein sequence ID" value="CAA0828812.1"/>
    <property type="molecule type" value="Genomic_DNA"/>
</dbReference>
<dbReference type="InterPro" id="IPR001494">
    <property type="entry name" value="Importin-beta_N"/>
</dbReference>
<dbReference type="InterPro" id="IPR011989">
    <property type="entry name" value="ARM-like"/>
</dbReference>
<dbReference type="GO" id="GO:0005635">
    <property type="term" value="C:nuclear envelope"/>
    <property type="evidence" value="ECO:0007669"/>
    <property type="project" value="TreeGrafter"/>
</dbReference>
<protein>
    <submittedName>
        <fullName evidence="8">ARM repeat superfamily protein</fullName>
    </submittedName>
</protein>
<dbReference type="GO" id="GO:0006606">
    <property type="term" value="P:protein import into nucleus"/>
    <property type="evidence" value="ECO:0007669"/>
    <property type="project" value="TreeGrafter"/>
</dbReference>
<comment type="similarity">
    <text evidence="2">Belongs to the importin beta family.</text>
</comment>
<dbReference type="Proteomes" id="UP001153555">
    <property type="component" value="Unassembled WGS sequence"/>
</dbReference>
<feature type="transmembrane region" description="Helical" evidence="6">
    <location>
        <begin position="59"/>
        <end position="80"/>
    </location>
</feature>
<dbReference type="PANTHER" id="PTHR10997">
    <property type="entry name" value="IMPORTIN-7, 8, 11"/>
    <property type="match status" value="1"/>
</dbReference>
<evidence type="ECO:0000256" key="5">
    <source>
        <dbReference type="ARBA" id="ARBA00023242"/>
    </source>
</evidence>
<keyword evidence="4" id="KW-0653">Protein transport</keyword>
<feature type="domain" description="Importin N-terminal" evidence="7">
    <location>
        <begin position="26"/>
        <end position="118"/>
    </location>
</feature>
<evidence type="ECO:0000313" key="8">
    <source>
        <dbReference type="EMBL" id="CAA0828812.1"/>
    </source>
</evidence>
<evidence type="ECO:0000256" key="1">
    <source>
        <dbReference type="ARBA" id="ARBA00004123"/>
    </source>
</evidence>
<dbReference type="Pfam" id="PF25018">
    <property type="entry name" value="HEAT_IPO9_c"/>
    <property type="match status" value="1"/>
</dbReference>
<gene>
    <name evidence="8" type="ORF">SHERM_24507</name>
</gene>
<dbReference type="InterPro" id="IPR056840">
    <property type="entry name" value="HEAT_IPO9_central"/>
</dbReference>
<dbReference type="OrthoDB" id="431626at2759"/>
<keyword evidence="3" id="KW-0813">Transport</keyword>
<dbReference type="FunFam" id="1.25.10.10:FF:000459">
    <property type="entry name" value="ARM repeat superfamily protein"/>
    <property type="match status" value="1"/>
</dbReference>
<evidence type="ECO:0000256" key="4">
    <source>
        <dbReference type="ARBA" id="ARBA00022927"/>
    </source>
</evidence>
<dbReference type="Pfam" id="PF25758">
    <property type="entry name" value="TPR_IPO11"/>
    <property type="match status" value="1"/>
</dbReference>
<dbReference type="SMART" id="SM00913">
    <property type="entry name" value="IBN_N"/>
    <property type="match status" value="1"/>
</dbReference>
<keyword evidence="9" id="KW-1185">Reference proteome</keyword>
<dbReference type="PROSITE" id="PS50166">
    <property type="entry name" value="IMPORTIN_B_NT"/>
    <property type="match status" value="1"/>
</dbReference>
<sequence>MDQDQQWLINCLNASLDPSQQTRTFAETSLQQASLQPGYGVALARIAAHRELPLGLRQISLMMLLAIVGLTRIHLAAVLLKQFIRKHWNEDEEGFEHPVVESNEKAAVKGLLLALLDDPSKKICTAVSVAVSAIAHYDWPEDWPELVPFLLSLINDQSKLNAVHGAVRCLYLLSSDMDDKMVPQLVPVLFPCLHAIMSSPQIYDKSLRSKALSVIYNCTSMIGAMSGVYKTDTTALMLPMLQPWMEQFSSILKHPVPSEDPDDWSIRMEVLKCLNQFIQNFPTITETHFSVILGPLWQTFVSSSGVYERSVIEGVEDSYDGRYDSDGAEKSLESFVIQLFEFLLTVIGSPRFMKVIMNNLKELVYYTIGFLQMTEQQIHTWSLDVNQYVADEDDNTYSCRVSGALLLEEVISTCGTEGINAVIDSVRSRISESQQAKDTGSPGWWRLREAALYALASVAEELLEIEVSGSTVGTMLEQILTDDMATGVHDYPFLCARLFSSVARFSSMMNNQVTEQFVYAAIKTVGMNVPPPVKVGSCRALSQLLPDATTGIVQQFAFDLFSSLIDLLKNASDETMHLVLETLQAAVAAGHEVAASIEPVLSPIMLNMWASHVSDPFISIDALEVLEAIKKAPGCIHPLVSRVIPYIGPILSSPQQQPDGLVAGSLDLVTMLIKNAPVDVVKALYQVSFDPVVRIVLQSTDHSEMQNATQCLAALVSVGKQDMLSWSGDPGFTMRSLLDVASRLLDPELESSGSLFVGSYILQLILHLPSQMAQQIRDLVTALIRRMQSSRIAGLKCSLLLIFARLVHMSVPHVEQFVDLLVSIPAKGHLNSFFYVMSEWTQHQGEIQGAYQIKVTTTALALLLLTRHVELGNINVKGHLIKTDTGITTRSKARRIPDQWTVVPLPAKILAILADTLIEIQEQVDGDNEDSDWEEVENEDDDFLYSSANSASHGRPTYEYLDAMAKAFNEDQEDDYEDELLSGVDPLNEINLVNFLFESLAKFSEGDRPYFEHLFQSLTKPQRKAIELVLRRRAL</sequence>
<comment type="subcellular location">
    <subcellularLocation>
        <location evidence="1">Nucleus</location>
    </subcellularLocation>
</comment>